<protein>
    <submittedName>
        <fullName evidence="2">Uncharacterized protein</fullName>
    </submittedName>
</protein>
<keyword evidence="3" id="KW-1185">Reference proteome</keyword>
<name>A0A4S8L5Z1_DENBC</name>
<organism evidence="2 3">
    <name type="scientific">Dendrothele bispora (strain CBS 962.96)</name>
    <dbReference type="NCBI Taxonomy" id="1314807"/>
    <lineage>
        <taxon>Eukaryota</taxon>
        <taxon>Fungi</taxon>
        <taxon>Dikarya</taxon>
        <taxon>Basidiomycota</taxon>
        <taxon>Agaricomycotina</taxon>
        <taxon>Agaricomycetes</taxon>
        <taxon>Agaricomycetidae</taxon>
        <taxon>Agaricales</taxon>
        <taxon>Agaricales incertae sedis</taxon>
        <taxon>Dendrothele</taxon>
    </lineage>
</organism>
<dbReference type="Proteomes" id="UP000297245">
    <property type="component" value="Unassembled WGS sequence"/>
</dbReference>
<proteinExistence type="predicted"/>
<evidence type="ECO:0000313" key="3">
    <source>
        <dbReference type="Proteomes" id="UP000297245"/>
    </source>
</evidence>
<feature type="region of interest" description="Disordered" evidence="1">
    <location>
        <begin position="85"/>
        <end position="105"/>
    </location>
</feature>
<sequence>MLIKGVLGYAIQLSANSNDVGGRATMFSCNLDPPNFNSNSDADLDSHAQCVQSGYSIIMHTISSFPTMTTSTSSSTQTISGSNAEFFESSSSQRGPSYYSYSGSPSSRSLCSAPNFRFLRLIQDQATMILPQDQ</sequence>
<dbReference type="EMBL" id="ML179626">
    <property type="protein sequence ID" value="THU84042.1"/>
    <property type="molecule type" value="Genomic_DNA"/>
</dbReference>
<feature type="compositionally biased region" description="Low complexity" evidence="1">
    <location>
        <begin position="89"/>
        <end position="105"/>
    </location>
</feature>
<reference evidence="2 3" key="1">
    <citation type="journal article" date="2019" name="Nat. Ecol. Evol.">
        <title>Megaphylogeny resolves global patterns of mushroom evolution.</title>
        <authorList>
            <person name="Varga T."/>
            <person name="Krizsan K."/>
            <person name="Foldi C."/>
            <person name="Dima B."/>
            <person name="Sanchez-Garcia M."/>
            <person name="Sanchez-Ramirez S."/>
            <person name="Szollosi G.J."/>
            <person name="Szarkandi J.G."/>
            <person name="Papp V."/>
            <person name="Albert L."/>
            <person name="Andreopoulos W."/>
            <person name="Angelini C."/>
            <person name="Antonin V."/>
            <person name="Barry K.W."/>
            <person name="Bougher N.L."/>
            <person name="Buchanan P."/>
            <person name="Buyck B."/>
            <person name="Bense V."/>
            <person name="Catcheside P."/>
            <person name="Chovatia M."/>
            <person name="Cooper J."/>
            <person name="Damon W."/>
            <person name="Desjardin D."/>
            <person name="Finy P."/>
            <person name="Geml J."/>
            <person name="Haridas S."/>
            <person name="Hughes K."/>
            <person name="Justo A."/>
            <person name="Karasinski D."/>
            <person name="Kautmanova I."/>
            <person name="Kiss B."/>
            <person name="Kocsube S."/>
            <person name="Kotiranta H."/>
            <person name="LaButti K.M."/>
            <person name="Lechner B.E."/>
            <person name="Liimatainen K."/>
            <person name="Lipzen A."/>
            <person name="Lukacs Z."/>
            <person name="Mihaltcheva S."/>
            <person name="Morgado L.N."/>
            <person name="Niskanen T."/>
            <person name="Noordeloos M.E."/>
            <person name="Ohm R.A."/>
            <person name="Ortiz-Santana B."/>
            <person name="Ovrebo C."/>
            <person name="Racz N."/>
            <person name="Riley R."/>
            <person name="Savchenko A."/>
            <person name="Shiryaev A."/>
            <person name="Soop K."/>
            <person name="Spirin V."/>
            <person name="Szebenyi C."/>
            <person name="Tomsovsky M."/>
            <person name="Tulloss R.E."/>
            <person name="Uehling J."/>
            <person name="Grigoriev I.V."/>
            <person name="Vagvolgyi C."/>
            <person name="Papp T."/>
            <person name="Martin F.M."/>
            <person name="Miettinen O."/>
            <person name="Hibbett D.S."/>
            <person name="Nagy L.G."/>
        </authorList>
    </citation>
    <scope>NUCLEOTIDE SEQUENCE [LARGE SCALE GENOMIC DNA]</scope>
    <source>
        <strain evidence="2 3">CBS 962.96</strain>
    </source>
</reference>
<dbReference type="AlphaFoldDB" id="A0A4S8L5Z1"/>
<evidence type="ECO:0000313" key="2">
    <source>
        <dbReference type="EMBL" id="THU84042.1"/>
    </source>
</evidence>
<accession>A0A4S8L5Z1</accession>
<evidence type="ECO:0000256" key="1">
    <source>
        <dbReference type="SAM" id="MobiDB-lite"/>
    </source>
</evidence>
<gene>
    <name evidence="2" type="ORF">K435DRAFT_413385</name>
</gene>